<evidence type="ECO:0000313" key="3">
    <source>
        <dbReference type="Proteomes" id="UP000176923"/>
    </source>
</evidence>
<protein>
    <recommendedName>
        <fullName evidence="4">Rod shape-determining protein MreD</fullName>
    </recommendedName>
</protein>
<feature type="transmembrane region" description="Helical" evidence="1">
    <location>
        <begin position="110"/>
        <end position="126"/>
    </location>
</feature>
<proteinExistence type="predicted"/>
<keyword evidence="1" id="KW-1133">Transmembrane helix</keyword>
<accession>A0A1F5ZNY9</accession>
<sequence>MKIFRFLSVLTAIILETTVLPFSLSGVLIAVISVSSEEISPVILFFLGIVRDLFSGGILGVSSLFFLILYFISKRYQKKLYGGNPLFRIFFIALASIVQSLLYYRTLDRGVIVALTVAGFILLTFFEKLNPSLYKGNKISV</sequence>
<evidence type="ECO:0000256" key="1">
    <source>
        <dbReference type="SAM" id="Phobius"/>
    </source>
</evidence>
<dbReference type="Proteomes" id="UP000176923">
    <property type="component" value="Unassembled WGS sequence"/>
</dbReference>
<organism evidence="2 3">
    <name type="scientific">Candidatus Gottesmanbacteria bacterium RIFCSPHIGHO2_02_FULL_39_11</name>
    <dbReference type="NCBI Taxonomy" id="1798382"/>
    <lineage>
        <taxon>Bacteria</taxon>
        <taxon>Candidatus Gottesmaniibacteriota</taxon>
    </lineage>
</organism>
<name>A0A1F5ZNY9_9BACT</name>
<evidence type="ECO:0008006" key="4">
    <source>
        <dbReference type="Google" id="ProtNLM"/>
    </source>
</evidence>
<dbReference type="AlphaFoldDB" id="A0A1F5ZNY9"/>
<evidence type="ECO:0000313" key="2">
    <source>
        <dbReference type="EMBL" id="OGG14044.1"/>
    </source>
</evidence>
<feature type="transmembrane region" description="Helical" evidence="1">
    <location>
        <begin position="53"/>
        <end position="73"/>
    </location>
</feature>
<comment type="caution">
    <text evidence="2">The sequence shown here is derived from an EMBL/GenBank/DDBJ whole genome shotgun (WGS) entry which is preliminary data.</text>
</comment>
<keyword evidence="1" id="KW-0472">Membrane</keyword>
<feature type="transmembrane region" description="Helical" evidence="1">
    <location>
        <begin position="7"/>
        <end position="33"/>
    </location>
</feature>
<feature type="transmembrane region" description="Helical" evidence="1">
    <location>
        <begin position="85"/>
        <end position="104"/>
    </location>
</feature>
<dbReference type="STRING" id="1798382.A3D77_00865"/>
<reference evidence="2 3" key="1">
    <citation type="journal article" date="2016" name="Nat. Commun.">
        <title>Thousands of microbial genomes shed light on interconnected biogeochemical processes in an aquifer system.</title>
        <authorList>
            <person name="Anantharaman K."/>
            <person name="Brown C.T."/>
            <person name="Hug L.A."/>
            <person name="Sharon I."/>
            <person name="Castelle C.J."/>
            <person name="Probst A.J."/>
            <person name="Thomas B.C."/>
            <person name="Singh A."/>
            <person name="Wilkins M.J."/>
            <person name="Karaoz U."/>
            <person name="Brodie E.L."/>
            <person name="Williams K.H."/>
            <person name="Hubbard S.S."/>
            <person name="Banfield J.F."/>
        </authorList>
    </citation>
    <scope>NUCLEOTIDE SEQUENCE [LARGE SCALE GENOMIC DNA]</scope>
</reference>
<gene>
    <name evidence="2" type="ORF">A3D77_00865</name>
</gene>
<keyword evidence="1" id="KW-0812">Transmembrane</keyword>
<dbReference type="EMBL" id="MFJL01000029">
    <property type="protein sequence ID" value="OGG14044.1"/>
    <property type="molecule type" value="Genomic_DNA"/>
</dbReference>